<evidence type="ECO:0000313" key="1">
    <source>
        <dbReference type="Proteomes" id="UP000887578"/>
    </source>
</evidence>
<accession>A0A914Q5D8</accession>
<protein>
    <submittedName>
        <fullName evidence="2">Uncharacterized protein</fullName>
    </submittedName>
</protein>
<dbReference type="AlphaFoldDB" id="A0A914Q5D8"/>
<name>A0A914Q5D8_9BILA</name>
<evidence type="ECO:0000313" key="2">
    <source>
        <dbReference type="WBParaSite" id="PDA_v2.g24185.t1"/>
    </source>
</evidence>
<dbReference type="Proteomes" id="UP000887578">
    <property type="component" value="Unplaced"/>
</dbReference>
<keyword evidence="1" id="KW-1185">Reference proteome</keyword>
<sequence>MDFFGIKNDSTEDDSEFIIQKELFKNTLKKNVLNKYVNLEAVEVPKLEKNFVKKPVLFEYFEALNGITKNIKDGSLITNRCPLRLLGNLLHLIVLIK</sequence>
<reference evidence="2" key="1">
    <citation type="submission" date="2022-11" db="UniProtKB">
        <authorList>
            <consortium name="WormBaseParasite"/>
        </authorList>
    </citation>
    <scope>IDENTIFICATION</scope>
</reference>
<organism evidence="1 2">
    <name type="scientific">Panagrolaimus davidi</name>
    <dbReference type="NCBI Taxonomy" id="227884"/>
    <lineage>
        <taxon>Eukaryota</taxon>
        <taxon>Metazoa</taxon>
        <taxon>Ecdysozoa</taxon>
        <taxon>Nematoda</taxon>
        <taxon>Chromadorea</taxon>
        <taxon>Rhabditida</taxon>
        <taxon>Tylenchina</taxon>
        <taxon>Panagrolaimomorpha</taxon>
        <taxon>Panagrolaimoidea</taxon>
        <taxon>Panagrolaimidae</taxon>
        <taxon>Panagrolaimus</taxon>
    </lineage>
</organism>
<dbReference type="WBParaSite" id="PDA_v2.g24185.t1">
    <property type="protein sequence ID" value="PDA_v2.g24185.t1"/>
    <property type="gene ID" value="PDA_v2.g24185"/>
</dbReference>
<proteinExistence type="predicted"/>